<comment type="caution">
    <text evidence="2">The sequence shown here is derived from an EMBL/GenBank/DDBJ whole genome shotgun (WGS) entry which is preliminary data.</text>
</comment>
<dbReference type="InterPro" id="IPR024775">
    <property type="entry name" value="DinB-like"/>
</dbReference>
<evidence type="ECO:0000313" key="3">
    <source>
        <dbReference type="Proteomes" id="UP001225034"/>
    </source>
</evidence>
<feature type="domain" description="DinB-like" evidence="1">
    <location>
        <begin position="12"/>
        <end position="138"/>
    </location>
</feature>
<evidence type="ECO:0000313" key="2">
    <source>
        <dbReference type="EMBL" id="MDQ0206627.1"/>
    </source>
</evidence>
<protein>
    <submittedName>
        <fullName evidence="2">Damage-inducible protein DinB</fullName>
    </submittedName>
</protein>
<organism evidence="2 3">
    <name type="scientific">Alkalicoccobacillus murimartini</name>
    <dbReference type="NCBI Taxonomy" id="171685"/>
    <lineage>
        <taxon>Bacteria</taxon>
        <taxon>Bacillati</taxon>
        <taxon>Bacillota</taxon>
        <taxon>Bacilli</taxon>
        <taxon>Bacillales</taxon>
        <taxon>Bacillaceae</taxon>
        <taxon>Alkalicoccobacillus</taxon>
    </lineage>
</organism>
<name>A0ABT9YFL6_9BACI</name>
<dbReference type="Gene3D" id="1.20.120.450">
    <property type="entry name" value="dinb family like domain"/>
    <property type="match status" value="1"/>
</dbReference>
<dbReference type="Proteomes" id="UP001225034">
    <property type="component" value="Unassembled WGS sequence"/>
</dbReference>
<proteinExistence type="predicted"/>
<gene>
    <name evidence="2" type="ORF">J2S05_001426</name>
</gene>
<sequence>MNAYCKSALNQIKIALQKTAVIMDHLSEDDLSKRPTPTKHSIGELLEHIALICKADLLIASEATQAEMEEFYSFHSLTHLPELKKAMLDNFRTLEEVYLSYSEEDLSQELTSFWGVTYTRYEWLLEILAHVYHHRGQLHAILVHYYQKDVDIMLFE</sequence>
<evidence type="ECO:0000259" key="1">
    <source>
        <dbReference type="Pfam" id="PF12867"/>
    </source>
</evidence>
<keyword evidence="3" id="KW-1185">Reference proteome</keyword>
<dbReference type="SUPFAM" id="SSF109854">
    <property type="entry name" value="DinB/YfiT-like putative metalloenzymes"/>
    <property type="match status" value="1"/>
</dbReference>
<dbReference type="Pfam" id="PF12867">
    <property type="entry name" value="DinB_2"/>
    <property type="match status" value="1"/>
</dbReference>
<accession>A0ABT9YFL6</accession>
<dbReference type="RefSeq" id="WP_306981299.1">
    <property type="nucleotide sequence ID" value="NZ_JAUSUA010000002.1"/>
</dbReference>
<dbReference type="EMBL" id="JAUSUA010000002">
    <property type="protein sequence ID" value="MDQ0206627.1"/>
    <property type="molecule type" value="Genomic_DNA"/>
</dbReference>
<dbReference type="InterPro" id="IPR034660">
    <property type="entry name" value="DinB/YfiT-like"/>
</dbReference>
<reference evidence="2 3" key="1">
    <citation type="submission" date="2023-07" db="EMBL/GenBank/DDBJ databases">
        <title>Genomic Encyclopedia of Type Strains, Phase IV (KMG-IV): sequencing the most valuable type-strain genomes for metagenomic binning, comparative biology and taxonomic classification.</title>
        <authorList>
            <person name="Goeker M."/>
        </authorList>
    </citation>
    <scope>NUCLEOTIDE SEQUENCE [LARGE SCALE GENOMIC DNA]</scope>
    <source>
        <strain evidence="2 3">DSM 19154</strain>
    </source>
</reference>